<organism evidence="3 4">
    <name type="scientific">Penaeus vannamei</name>
    <name type="common">Whiteleg shrimp</name>
    <name type="synonym">Litopenaeus vannamei</name>
    <dbReference type="NCBI Taxonomy" id="6689"/>
    <lineage>
        <taxon>Eukaryota</taxon>
        <taxon>Metazoa</taxon>
        <taxon>Ecdysozoa</taxon>
        <taxon>Arthropoda</taxon>
        <taxon>Crustacea</taxon>
        <taxon>Multicrustacea</taxon>
        <taxon>Malacostraca</taxon>
        <taxon>Eumalacostraca</taxon>
        <taxon>Eucarida</taxon>
        <taxon>Decapoda</taxon>
        <taxon>Dendrobranchiata</taxon>
        <taxon>Penaeoidea</taxon>
        <taxon>Penaeidae</taxon>
        <taxon>Penaeus</taxon>
    </lineage>
</organism>
<dbReference type="AlphaFoldDB" id="A0A423TQM3"/>
<gene>
    <name evidence="3" type="ORF">C7M84_002547</name>
</gene>
<comment type="caution">
    <text evidence="3">The sequence shown here is derived from an EMBL/GenBank/DDBJ whole genome shotgun (WGS) entry which is preliminary data.</text>
</comment>
<accession>A0A423TQM3</accession>
<name>A0A423TQM3_PENVA</name>
<evidence type="ECO:0000256" key="2">
    <source>
        <dbReference type="SAM" id="MobiDB-lite"/>
    </source>
</evidence>
<dbReference type="Gene3D" id="6.10.140.1230">
    <property type="match status" value="1"/>
</dbReference>
<reference evidence="3 4" key="2">
    <citation type="submission" date="2019-01" db="EMBL/GenBank/DDBJ databases">
        <title>The decoding of complex shrimp genome reveals the adaptation for benthos swimmer, frequently molting mechanism and breeding impact on genome.</title>
        <authorList>
            <person name="Sun Y."/>
            <person name="Gao Y."/>
            <person name="Yu Y."/>
        </authorList>
    </citation>
    <scope>NUCLEOTIDE SEQUENCE [LARGE SCALE GENOMIC DNA]</scope>
    <source>
        <tissue evidence="3">Muscle</tissue>
    </source>
</reference>
<dbReference type="InterPro" id="IPR005024">
    <property type="entry name" value="Snf7_fam"/>
</dbReference>
<feature type="region of interest" description="Disordered" evidence="2">
    <location>
        <begin position="1"/>
        <end position="42"/>
    </location>
</feature>
<dbReference type="Proteomes" id="UP000283509">
    <property type="component" value="Unassembled WGS sequence"/>
</dbReference>
<evidence type="ECO:0000313" key="3">
    <source>
        <dbReference type="EMBL" id="ROT78746.1"/>
    </source>
</evidence>
<keyword evidence="4" id="KW-1185">Reference proteome</keyword>
<dbReference type="GO" id="GO:0007034">
    <property type="term" value="P:vacuolar transport"/>
    <property type="evidence" value="ECO:0007669"/>
    <property type="project" value="InterPro"/>
</dbReference>
<evidence type="ECO:0000313" key="4">
    <source>
        <dbReference type="Proteomes" id="UP000283509"/>
    </source>
</evidence>
<feature type="compositionally biased region" description="Basic and acidic residues" evidence="2">
    <location>
        <begin position="33"/>
        <end position="42"/>
    </location>
</feature>
<comment type="similarity">
    <text evidence="1">Belongs to the SNF7 family.</text>
</comment>
<dbReference type="STRING" id="6689.A0A423TQM3"/>
<dbReference type="PANTHER" id="PTHR10476">
    <property type="entry name" value="CHARGED MULTIVESICULAR BODY PROTEIN"/>
    <property type="match status" value="1"/>
</dbReference>
<reference evidence="3 4" key="1">
    <citation type="submission" date="2018-04" db="EMBL/GenBank/DDBJ databases">
        <authorList>
            <person name="Zhang X."/>
            <person name="Yuan J."/>
            <person name="Li F."/>
            <person name="Xiang J."/>
        </authorList>
    </citation>
    <scope>NUCLEOTIDE SEQUENCE [LARGE SCALE GENOMIC DNA]</scope>
    <source>
        <tissue evidence="3">Muscle</tissue>
    </source>
</reference>
<dbReference type="EMBL" id="QCYY01001341">
    <property type="protein sequence ID" value="ROT78746.1"/>
    <property type="molecule type" value="Genomic_DNA"/>
</dbReference>
<dbReference type="OrthoDB" id="5594417at2759"/>
<dbReference type="Pfam" id="PF03357">
    <property type="entry name" value="Snf7"/>
    <property type="match status" value="1"/>
</dbReference>
<proteinExistence type="inferred from homology"/>
<protein>
    <submittedName>
        <fullName evidence="3">Putative vacuolar assembly/sorting protein DID4</fullName>
    </submittedName>
</protein>
<evidence type="ECO:0000256" key="1">
    <source>
        <dbReference type="ARBA" id="ARBA00006190"/>
    </source>
</evidence>
<sequence>MSGHKTFSLLGKKPTAEAQMKANKRQLNQAGRDIQRNRRDLERQEKQLELEIKKLAKTPAKNKEALGVLAKQLVQVRKQKARTYTADSRIKGVQAQQTSMQSNMKLANAMGATTATMKNMNQLVNPQDLSKKLKDFEQASAKFEMTEELMDSALDDILTESGDEEEADDIVNQVLDEIGIEIGAKVAGLPATHASSLGERSANKKTEDKELEEALACLRTNN</sequence>